<keyword evidence="2" id="KW-1185">Reference proteome</keyword>
<dbReference type="EMBL" id="JACIJR010000002">
    <property type="protein sequence ID" value="MBB5728292.1"/>
    <property type="molecule type" value="Genomic_DNA"/>
</dbReference>
<evidence type="ECO:0000313" key="1">
    <source>
        <dbReference type="EMBL" id="MBB5728292.1"/>
    </source>
</evidence>
<name>A0A7W9BQL0_9SPHN</name>
<sequence length="31" mass="3519">MIADYTDRLIWKLVYGVFQSAIDQLNVGDCA</sequence>
<dbReference type="Proteomes" id="UP000546701">
    <property type="component" value="Unassembled WGS sequence"/>
</dbReference>
<gene>
    <name evidence="1" type="ORF">FHS99_000762</name>
</gene>
<comment type="caution">
    <text evidence="1">The sequence shown here is derived from an EMBL/GenBank/DDBJ whole genome shotgun (WGS) entry which is preliminary data.</text>
</comment>
<evidence type="ECO:0000313" key="2">
    <source>
        <dbReference type="Proteomes" id="UP000546701"/>
    </source>
</evidence>
<accession>A0A7W9BQL0</accession>
<organism evidence="1 2">
    <name type="scientific">Sphingomonas prati</name>
    <dbReference type="NCBI Taxonomy" id="1843237"/>
    <lineage>
        <taxon>Bacteria</taxon>
        <taxon>Pseudomonadati</taxon>
        <taxon>Pseudomonadota</taxon>
        <taxon>Alphaproteobacteria</taxon>
        <taxon>Sphingomonadales</taxon>
        <taxon>Sphingomonadaceae</taxon>
        <taxon>Sphingomonas</taxon>
    </lineage>
</organism>
<protein>
    <submittedName>
        <fullName evidence="1">Uncharacterized protein</fullName>
    </submittedName>
</protein>
<proteinExistence type="predicted"/>
<dbReference type="AlphaFoldDB" id="A0A7W9BQL0"/>
<reference evidence="1 2" key="1">
    <citation type="submission" date="2020-08" db="EMBL/GenBank/DDBJ databases">
        <title>Genomic Encyclopedia of Type Strains, Phase IV (KMG-IV): sequencing the most valuable type-strain genomes for metagenomic binning, comparative biology and taxonomic classification.</title>
        <authorList>
            <person name="Goeker M."/>
        </authorList>
    </citation>
    <scope>NUCLEOTIDE SEQUENCE [LARGE SCALE GENOMIC DNA]</scope>
    <source>
        <strain evidence="1 2">DSM 103336</strain>
    </source>
</reference>